<keyword evidence="5" id="KW-1185">Reference proteome</keyword>
<sequence length="588" mass="67374">MGVNEFDPDDFFGELNRKFANVSLEQDTSEDIYKEIVLSDLYEYRDTLENSSDYHACHAAMKNIRRYLTQDISLERIQNVLDLDIHERIRTILLEPGYDELKYETAWTITNLAFGTSRQTHYLIESGIIDSMVRCFRTSDNYRVKSQTAWALANVSIESPDYRSSMAQENLIGDVAEALTEKCESIAYKLANGINAEQYRTTLDGYIIVEDKVDRDDVKDLTWSLANICRGGFKTVEHWEQYLHAFDAFSVAINYVHKDIWREACWGLSRILSNMYNFDQFFRSLHLSSRLCPRLVNLLKHQEMSAVLPALQTVSNFSSGPNDYIEILLDADLLNSVWWYMTPDTPQQLRRNAILTVSNLAAGDNQIVRKVVYNENIMKSVIAHIVIPGHVYLPEDCKWIESNRSTIPETKEEWKIIKEALYVLSNITTLADDDSICALLRNYPSIIKLLAYLLYFHRMNASVCLKVVDVLIRIVERTNQISELTPPVQPNPRNPYAEEMMREGVIPALTYLCREIKSIELTEQTEILHVAIMSSSPHPQQQPASSASAFGLSRLGIQLPTPDVRRIVHGYEDGDVRLIEEAIGTFSL</sequence>
<dbReference type="EMBL" id="JAEPRD010000016">
    <property type="protein sequence ID" value="KAG2209173.1"/>
    <property type="molecule type" value="Genomic_DNA"/>
</dbReference>
<dbReference type="PANTHER" id="PTHR23316">
    <property type="entry name" value="IMPORTIN ALPHA"/>
    <property type="match status" value="1"/>
</dbReference>
<dbReference type="Pfam" id="PF00514">
    <property type="entry name" value="Arm"/>
    <property type="match status" value="1"/>
</dbReference>
<dbReference type="Proteomes" id="UP000603453">
    <property type="component" value="Unassembled WGS sequence"/>
</dbReference>
<reference evidence="4" key="1">
    <citation type="submission" date="2020-12" db="EMBL/GenBank/DDBJ databases">
        <title>Metabolic potential, ecology and presence of endohyphal bacteria is reflected in genomic diversity of Mucoromycotina.</title>
        <authorList>
            <person name="Muszewska A."/>
            <person name="Okrasinska A."/>
            <person name="Steczkiewicz K."/>
            <person name="Drgas O."/>
            <person name="Orlowska M."/>
            <person name="Perlinska-Lenart U."/>
            <person name="Aleksandrzak-Piekarczyk T."/>
            <person name="Szatraj K."/>
            <person name="Zielenkiewicz U."/>
            <person name="Pilsyk S."/>
            <person name="Malc E."/>
            <person name="Mieczkowski P."/>
            <person name="Kruszewska J.S."/>
            <person name="Biernat P."/>
            <person name="Pawlowska J."/>
        </authorList>
    </citation>
    <scope>NUCLEOTIDE SEQUENCE</scope>
    <source>
        <strain evidence="4">WA0000017839</strain>
    </source>
</reference>
<protein>
    <recommendedName>
        <fullName evidence="6">ARM repeat-containing protein</fullName>
    </recommendedName>
</protein>
<dbReference type="SMART" id="SM00185">
    <property type="entry name" value="ARM"/>
    <property type="match status" value="5"/>
</dbReference>
<organism evidence="4 5">
    <name type="scientific">Mucor saturninus</name>
    <dbReference type="NCBI Taxonomy" id="64648"/>
    <lineage>
        <taxon>Eukaryota</taxon>
        <taxon>Fungi</taxon>
        <taxon>Fungi incertae sedis</taxon>
        <taxon>Mucoromycota</taxon>
        <taxon>Mucoromycotina</taxon>
        <taxon>Mucoromycetes</taxon>
        <taxon>Mucorales</taxon>
        <taxon>Mucorineae</taxon>
        <taxon>Mucoraceae</taxon>
        <taxon>Mucor</taxon>
    </lineage>
</organism>
<evidence type="ECO:0000256" key="2">
    <source>
        <dbReference type="ARBA" id="ARBA00022448"/>
    </source>
</evidence>
<evidence type="ECO:0000313" key="4">
    <source>
        <dbReference type="EMBL" id="KAG2209173.1"/>
    </source>
</evidence>
<dbReference type="AlphaFoldDB" id="A0A8H7RGD2"/>
<evidence type="ECO:0000256" key="3">
    <source>
        <dbReference type="ARBA" id="ARBA00022927"/>
    </source>
</evidence>
<comment type="similarity">
    <text evidence="1">Belongs to the importin alpha family.</text>
</comment>
<dbReference type="GO" id="GO:0015031">
    <property type="term" value="P:protein transport"/>
    <property type="evidence" value="ECO:0007669"/>
    <property type="project" value="UniProtKB-KW"/>
</dbReference>
<dbReference type="OrthoDB" id="29145at2759"/>
<dbReference type="InterPro" id="IPR011989">
    <property type="entry name" value="ARM-like"/>
</dbReference>
<evidence type="ECO:0008006" key="6">
    <source>
        <dbReference type="Google" id="ProtNLM"/>
    </source>
</evidence>
<gene>
    <name evidence="4" type="ORF">INT47_005465</name>
</gene>
<proteinExistence type="inferred from homology"/>
<accession>A0A8H7RGD2</accession>
<dbReference type="InterPro" id="IPR000225">
    <property type="entry name" value="Armadillo"/>
</dbReference>
<comment type="caution">
    <text evidence="4">The sequence shown here is derived from an EMBL/GenBank/DDBJ whole genome shotgun (WGS) entry which is preliminary data.</text>
</comment>
<name>A0A8H7RGD2_9FUNG</name>
<keyword evidence="2" id="KW-0813">Transport</keyword>
<dbReference type="Gene3D" id="1.25.10.10">
    <property type="entry name" value="Leucine-rich Repeat Variant"/>
    <property type="match status" value="1"/>
</dbReference>
<dbReference type="InterPro" id="IPR016024">
    <property type="entry name" value="ARM-type_fold"/>
</dbReference>
<dbReference type="SUPFAM" id="SSF48371">
    <property type="entry name" value="ARM repeat"/>
    <property type="match status" value="1"/>
</dbReference>
<keyword evidence="3" id="KW-0653">Protein transport</keyword>
<evidence type="ECO:0000313" key="5">
    <source>
        <dbReference type="Proteomes" id="UP000603453"/>
    </source>
</evidence>
<evidence type="ECO:0000256" key="1">
    <source>
        <dbReference type="ARBA" id="ARBA00010394"/>
    </source>
</evidence>